<feature type="domain" description="Transposase IS110-like N-terminal" evidence="1">
    <location>
        <begin position="24"/>
        <end position="105"/>
    </location>
</feature>
<dbReference type="Pfam" id="PF01548">
    <property type="entry name" value="DEDD_Tnp_IS110"/>
    <property type="match status" value="1"/>
</dbReference>
<dbReference type="InterPro" id="IPR047650">
    <property type="entry name" value="Transpos_IS110"/>
</dbReference>
<dbReference type="PANTHER" id="PTHR33055:SF13">
    <property type="entry name" value="TRANSPOSASE"/>
    <property type="match status" value="1"/>
</dbReference>
<protein>
    <recommendedName>
        <fullName evidence="1">Transposase IS110-like N-terminal domain-containing protein</fullName>
    </recommendedName>
</protein>
<evidence type="ECO:0000259" key="1">
    <source>
        <dbReference type="Pfam" id="PF01548"/>
    </source>
</evidence>
<keyword evidence="3" id="KW-1185">Reference proteome</keyword>
<reference evidence="2 3" key="1">
    <citation type="submission" date="2018-02" db="EMBL/GenBank/DDBJ databases">
        <authorList>
            <person name="Holder M.E."/>
            <person name="Ajami N.J."/>
            <person name="Petrosino J.F."/>
        </authorList>
    </citation>
    <scope>NUCLEOTIDE SEQUENCE [LARGE SCALE GENOMIC DNA]</scope>
    <source>
        <strain evidence="2 3">ATCC 33285</strain>
    </source>
</reference>
<evidence type="ECO:0000313" key="3">
    <source>
        <dbReference type="Proteomes" id="UP000238304"/>
    </source>
</evidence>
<proteinExistence type="predicted"/>
<name>A0ABM6TAE6_9BACE</name>
<dbReference type="InterPro" id="IPR002525">
    <property type="entry name" value="Transp_IS110-like_N"/>
</dbReference>
<sequence>MAKKAKKKKTGKGLKLKVVNPNACGIDVSSTEMQVCVPEDRDGDNNRCFGTFIEDLYLIADWLKSCGIDTVAMESTGVYRVQLYMILEDSGFDVLLVNAKAIKTSVRRKWMRWMPSGSCSDIVTVYLKLTWVRRIISVYKFGAYRNLL</sequence>
<dbReference type="PANTHER" id="PTHR33055">
    <property type="entry name" value="TRANSPOSASE FOR INSERTION SEQUENCE ELEMENT IS1111A"/>
    <property type="match status" value="1"/>
</dbReference>
<gene>
    <name evidence="2" type="ORF">C4H11_12585</name>
</gene>
<organism evidence="2 3">
    <name type="scientific">Bacteroides zoogleoformans</name>
    <dbReference type="NCBI Taxonomy" id="28119"/>
    <lineage>
        <taxon>Bacteria</taxon>
        <taxon>Pseudomonadati</taxon>
        <taxon>Bacteroidota</taxon>
        <taxon>Bacteroidia</taxon>
        <taxon>Bacteroidales</taxon>
        <taxon>Bacteroidaceae</taxon>
        <taxon>Bacteroides</taxon>
    </lineage>
</organism>
<evidence type="ECO:0000313" key="2">
    <source>
        <dbReference type="EMBL" id="AVM53639.1"/>
    </source>
</evidence>
<accession>A0ABM6TAE6</accession>
<dbReference type="Proteomes" id="UP000238304">
    <property type="component" value="Chromosome"/>
</dbReference>
<dbReference type="EMBL" id="CP027231">
    <property type="protein sequence ID" value="AVM53639.1"/>
    <property type="molecule type" value="Genomic_DNA"/>
</dbReference>
<dbReference type="RefSeq" id="WP_106042496.1">
    <property type="nucleotide sequence ID" value="NZ_CP027231.1"/>
</dbReference>